<dbReference type="CDD" id="cd02879">
    <property type="entry name" value="GH18_plant_chitinase_class_V"/>
    <property type="match status" value="1"/>
</dbReference>
<evidence type="ECO:0000313" key="9">
    <source>
        <dbReference type="EMBL" id="KAJ7966243.1"/>
    </source>
</evidence>
<protein>
    <submittedName>
        <fullName evidence="9">Chitinase-3-like protein 1</fullName>
    </submittedName>
</protein>
<dbReference type="SUPFAM" id="SSF51445">
    <property type="entry name" value="(Trans)glycosidases"/>
    <property type="match status" value="1"/>
</dbReference>
<dbReference type="PANTHER" id="PTHR11177:SF317">
    <property type="entry name" value="CHITINASE 12-RELATED"/>
    <property type="match status" value="1"/>
</dbReference>
<dbReference type="GO" id="GO:0005975">
    <property type="term" value="P:carbohydrate metabolic process"/>
    <property type="evidence" value="ECO:0007669"/>
    <property type="project" value="InterPro"/>
</dbReference>
<dbReference type="PROSITE" id="PS51910">
    <property type="entry name" value="GH18_2"/>
    <property type="match status" value="1"/>
</dbReference>
<dbReference type="InterPro" id="IPR001223">
    <property type="entry name" value="Glyco_hydro18_cat"/>
</dbReference>
<evidence type="ECO:0000256" key="1">
    <source>
        <dbReference type="ARBA" id="ARBA00008682"/>
    </source>
</evidence>
<dbReference type="InterPro" id="IPR029070">
    <property type="entry name" value="Chitinase_insertion_sf"/>
</dbReference>
<dbReference type="InterPro" id="IPR011583">
    <property type="entry name" value="Chitinase_II/V-like_cat"/>
</dbReference>
<feature type="chain" id="PRO_5042217867" evidence="7">
    <location>
        <begin position="22"/>
        <end position="395"/>
    </location>
</feature>
<evidence type="ECO:0000256" key="2">
    <source>
        <dbReference type="ARBA" id="ARBA00022729"/>
    </source>
</evidence>
<dbReference type="InterPro" id="IPR017853">
    <property type="entry name" value="GH"/>
</dbReference>
<dbReference type="KEGG" id="qsa:O6P43_015746"/>
<dbReference type="SUPFAM" id="SSF54556">
    <property type="entry name" value="Chitinase insertion domain"/>
    <property type="match status" value="1"/>
</dbReference>
<evidence type="ECO:0000256" key="3">
    <source>
        <dbReference type="ARBA" id="ARBA00022801"/>
    </source>
</evidence>
<dbReference type="EMBL" id="JARAOO010000006">
    <property type="protein sequence ID" value="KAJ7966243.1"/>
    <property type="molecule type" value="Genomic_DNA"/>
</dbReference>
<sequence>MATKNFIPLCILLIYQTVAESSNLQPSNPSDWSPSISSIPYPSSLHGIQAAYWPSFNEISPSSIDTKYFTHILYAFLLPEIGTYKLDITPIDQTKISEFVDALRTRNPPVKTLLSIGGGGSDPAVFSNMASTKHTREIFINSTVEVARKFGFDGVDLDWEFPANDQDMSNLALLFKEWSIALHNEAKINRRSRLLLTAAVYYASKFTVYGGLRSYPARAINKYMDWVSPMCFDYHGSWENFTGVNAALYDPKSNISTNYGIRSWIQAGVPPEKLVMGLPLYGRTWKLKDPNVNGIGAPAVGVGPGDGSSGTMDYYQILDFNNGTRATVVFDRLSVSYYSYVGDSWIGYDDVRSIQKKIRFARTWGLRGYFFWALGKDKDWTLSIQASNTWRHQWP</sequence>
<comment type="similarity">
    <text evidence="1">Belongs to the glycosyl hydrolase 18 family. Chitinase class V subfamily.</text>
</comment>
<reference evidence="9" key="1">
    <citation type="journal article" date="2023" name="Science">
        <title>Elucidation of the pathway for biosynthesis of saponin adjuvants from the soapbark tree.</title>
        <authorList>
            <person name="Reed J."/>
            <person name="Orme A."/>
            <person name="El-Demerdash A."/>
            <person name="Owen C."/>
            <person name="Martin L.B.B."/>
            <person name="Misra R.C."/>
            <person name="Kikuchi S."/>
            <person name="Rejzek M."/>
            <person name="Martin A.C."/>
            <person name="Harkess A."/>
            <person name="Leebens-Mack J."/>
            <person name="Louveau T."/>
            <person name="Stephenson M.J."/>
            <person name="Osbourn A."/>
        </authorList>
    </citation>
    <scope>NUCLEOTIDE SEQUENCE</scope>
    <source>
        <strain evidence="9">S10</strain>
    </source>
</reference>
<dbReference type="AlphaFoldDB" id="A0AAD7LY48"/>
<name>A0AAD7LY48_QUISA</name>
<dbReference type="PROSITE" id="PS01095">
    <property type="entry name" value="GH18_1"/>
    <property type="match status" value="1"/>
</dbReference>
<keyword evidence="5 6" id="KW-0326">Glycosidase</keyword>
<dbReference type="InterPro" id="IPR050314">
    <property type="entry name" value="Glycosyl_Hydrlase_18"/>
</dbReference>
<keyword evidence="10" id="KW-1185">Reference proteome</keyword>
<evidence type="ECO:0000256" key="7">
    <source>
        <dbReference type="SAM" id="SignalP"/>
    </source>
</evidence>
<keyword evidence="2 7" id="KW-0732">Signal</keyword>
<proteinExistence type="inferred from homology"/>
<dbReference type="GO" id="GO:0006032">
    <property type="term" value="P:chitin catabolic process"/>
    <property type="evidence" value="ECO:0007669"/>
    <property type="project" value="TreeGrafter"/>
</dbReference>
<gene>
    <name evidence="9" type="ORF">O6P43_015746</name>
</gene>
<dbReference type="Proteomes" id="UP001163823">
    <property type="component" value="Chromosome 6"/>
</dbReference>
<comment type="caution">
    <text evidence="9">The sequence shown here is derived from an EMBL/GenBank/DDBJ whole genome shotgun (WGS) entry which is preliminary data.</text>
</comment>
<feature type="signal peptide" evidence="7">
    <location>
        <begin position="1"/>
        <end position="21"/>
    </location>
</feature>
<dbReference type="GO" id="GO:0004568">
    <property type="term" value="F:chitinase activity"/>
    <property type="evidence" value="ECO:0007669"/>
    <property type="project" value="TreeGrafter"/>
</dbReference>
<dbReference type="SMART" id="SM00636">
    <property type="entry name" value="Glyco_18"/>
    <property type="match status" value="1"/>
</dbReference>
<evidence type="ECO:0000313" key="10">
    <source>
        <dbReference type="Proteomes" id="UP001163823"/>
    </source>
</evidence>
<keyword evidence="4" id="KW-0325">Glycoprotein</keyword>
<evidence type="ECO:0000256" key="4">
    <source>
        <dbReference type="ARBA" id="ARBA00023180"/>
    </source>
</evidence>
<accession>A0AAD7LY48</accession>
<dbReference type="FunFam" id="3.10.50.10:FF:000003">
    <property type="entry name" value="Class V chitinase CHIT5b"/>
    <property type="match status" value="1"/>
</dbReference>
<feature type="domain" description="GH18" evidence="8">
    <location>
        <begin position="47"/>
        <end position="393"/>
    </location>
</feature>
<organism evidence="9 10">
    <name type="scientific">Quillaja saponaria</name>
    <name type="common">Soap bark tree</name>
    <dbReference type="NCBI Taxonomy" id="32244"/>
    <lineage>
        <taxon>Eukaryota</taxon>
        <taxon>Viridiplantae</taxon>
        <taxon>Streptophyta</taxon>
        <taxon>Embryophyta</taxon>
        <taxon>Tracheophyta</taxon>
        <taxon>Spermatophyta</taxon>
        <taxon>Magnoliopsida</taxon>
        <taxon>eudicotyledons</taxon>
        <taxon>Gunneridae</taxon>
        <taxon>Pentapetalae</taxon>
        <taxon>rosids</taxon>
        <taxon>fabids</taxon>
        <taxon>Fabales</taxon>
        <taxon>Quillajaceae</taxon>
        <taxon>Quillaja</taxon>
    </lineage>
</organism>
<evidence type="ECO:0000256" key="6">
    <source>
        <dbReference type="RuleBase" id="RU000489"/>
    </source>
</evidence>
<dbReference type="Pfam" id="PF00704">
    <property type="entry name" value="Glyco_hydro_18"/>
    <property type="match status" value="1"/>
</dbReference>
<dbReference type="Gene3D" id="3.20.20.80">
    <property type="entry name" value="Glycosidases"/>
    <property type="match status" value="1"/>
</dbReference>
<dbReference type="PANTHER" id="PTHR11177">
    <property type="entry name" value="CHITINASE"/>
    <property type="match status" value="1"/>
</dbReference>
<dbReference type="GO" id="GO:0008061">
    <property type="term" value="F:chitin binding"/>
    <property type="evidence" value="ECO:0007669"/>
    <property type="project" value="InterPro"/>
</dbReference>
<evidence type="ECO:0000256" key="5">
    <source>
        <dbReference type="ARBA" id="ARBA00023295"/>
    </source>
</evidence>
<dbReference type="GO" id="GO:0005576">
    <property type="term" value="C:extracellular region"/>
    <property type="evidence" value="ECO:0007669"/>
    <property type="project" value="TreeGrafter"/>
</dbReference>
<keyword evidence="3 6" id="KW-0378">Hydrolase</keyword>
<dbReference type="InterPro" id="IPR001579">
    <property type="entry name" value="Glyco_hydro_18_chit_AS"/>
</dbReference>
<evidence type="ECO:0000259" key="8">
    <source>
        <dbReference type="PROSITE" id="PS51910"/>
    </source>
</evidence>
<dbReference type="Gene3D" id="3.10.50.10">
    <property type="match status" value="1"/>
</dbReference>